<evidence type="ECO:0000259" key="5">
    <source>
        <dbReference type="SMART" id="SM00563"/>
    </source>
</evidence>
<dbReference type="HOGENOM" id="CLU_041844_5_2_1"/>
<feature type="transmembrane region" description="Helical" evidence="4">
    <location>
        <begin position="50"/>
        <end position="70"/>
    </location>
</feature>
<dbReference type="AlphaFoldDB" id="E0W367"/>
<dbReference type="GO" id="GO:0012505">
    <property type="term" value="C:endomembrane system"/>
    <property type="evidence" value="ECO:0007669"/>
    <property type="project" value="TreeGrafter"/>
</dbReference>
<reference evidence="6" key="1">
    <citation type="submission" date="2007-04" db="EMBL/GenBank/DDBJ databases">
        <title>Annotation of Pediculus humanus corporis strain USDA.</title>
        <authorList>
            <person name="Kirkness E."/>
            <person name="Hannick L."/>
            <person name="Hass B."/>
            <person name="Bruggner R."/>
            <person name="Lawson D."/>
            <person name="Bidwell S."/>
            <person name="Joardar V."/>
            <person name="Caler E."/>
            <person name="Walenz B."/>
            <person name="Inman J."/>
            <person name="Schobel S."/>
            <person name="Galinsky K."/>
            <person name="Amedeo P."/>
            <person name="Strausberg R."/>
        </authorList>
    </citation>
    <scope>NUCLEOTIDE SEQUENCE</scope>
    <source>
        <strain evidence="6">USDA</strain>
    </source>
</reference>
<evidence type="ECO:0000313" key="7">
    <source>
        <dbReference type="EnsemblMetazoa" id="PHUM601620-PA"/>
    </source>
</evidence>
<organism>
    <name type="scientific">Pediculus humanus subsp. corporis</name>
    <name type="common">Body louse</name>
    <dbReference type="NCBI Taxonomy" id="121224"/>
    <lineage>
        <taxon>Eukaryota</taxon>
        <taxon>Metazoa</taxon>
        <taxon>Ecdysozoa</taxon>
        <taxon>Arthropoda</taxon>
        <taxon>Hexapoda</taxon>
        <taxon>Insecta</taxon>
        <taxon>Pterygota</taxon>
        <taxon>Neoptera</taxon>
        <taxon>Paraneoptera</taxon>
        <taxon>Psocodea</taxon>
        <taxon>Troctomorpha</taxon>
        <taxon>Phthiraptera</taxon>
        <taxon>Anoplura</taxon>
        <taxon>Pediculidae</taxon>
        <taxon>Pediculus</taxon>
    </lineage>
</organism>
<keyword evidence="4" id="KW-1133">Transmembrane helix</keyword>
<dbReference type="OMA" id="LAGWMIC"/>
<sequence length="390" mass="45094">MDLKDVFHWTKIVYLAFGIVFLTSGILINIVQFFLYVTINRFDKRLFRKINYYLNYSLFSQIVFLLQYWAGIKVMVHVKKSDYDKYFGKENVLLIMNHTYEIDWSIGWVLCENCRMLGNCKTFAKKSIQYIPTLGFAWKVGGSIFLERVWDKDKSVFGSALKELMTYEDVFWLLLTAEGTRFTKEKHEASKEFAKKNGLPELRHHLTPRTKGFTMSLPHIRKSIPAIYNIHIGVKPSDVEPSLRNLLLRKPLTTGLYAERIPMSEVPETEEEQITWLHNLYKKKDEAFHSYLSTGSWFELSNIEECQGFYLPRRIFPAINFAFWCIAILVPLGYLLIKLLISGSLVYFCTACAILASFLVFFDKILGETKISQGSTYGVNKGNGSGKTKG</sequence>
<dbReference type="Pfam" id="PF01553">
    <property type="entry name" value="Acyltransferase"/>
    <property type="match status" value="1"/>
</dbReference>
<dbReference type="EnsemblMetazoa" id="PHUM601620-RA">
    <property type="protein sequence ID" value="PHUM601620-PA"/>
    <property type="gene ID" value="PHUM601620"/>
</dbReference>
<evidence type="ECO:0000313" key="8">
    <source>
        <dbReference type="Proteomes" id="UP000009046"/>
    </source>
</evidence>
<evidence type="ECO:0000256" key="4">
    <source>
        <dbReference type="SAM" id="Phobius"/>
    </source>
</evidence>
<keyword evidence="3 6" id="KW-0012">Acyltransferase</keyword>
<dbReference type="InParanoid" id="E0W367"/>
<gene>
    <name evidence="7" type="primary">8236951</name>
    <name evidence="6" type="ORF">Phum_PHUM601620</name>
</gene>
<feature type="transmembrane region" description="Helical" evidence="4">
    <location>
        <begin position="344"/>
        <end position="362"/>
    </location>
</feature>
<evidence type="ECO:0000256" key="1">
    <source>
        <dbReference type="ARBA" id="ARBA00008655"/>
    </source>
</evidence>
<proteinExistence type="inferred from homology"/>
<dbReference type="CTD" id="8236951"/>
<dbReference type="InterPro" id="IPR032098">
    <property type="entry name" value="Acyltransf_C"/>
</dbReference>
<feature type="transmembrane region" description="Helical" evidence="4">
    <location>
        <begin position="315"/>
        <end position="337"/>
    </location>
</feature>
<keyword evidence="4" id="KW-0812">Transmembrane</keyword>
<dbReference type="VEuPathDB" id="VectorBase:PHUM601620"/>
<dbReference type="CDD" id="cd07990">
    <property type="entry name" value="LPLAT_LCLAT1-like"/>
    <property type="match status" value="1"/>
</dbReference>
<dbReference type="PANTHER" id="PTHR10983:SF24">
    <property type="entry name" value="1-ACYLGLYCEROL-3-PHOSPHATE O-ACYLTRANSFERASE 3, ISOFORM E-RELATED"/>
    <property type="match status" value="1"/>
</dbReference>
<dbReference type="Proteomes" id="UP000009046">
    <property type="component" value="Unassembled WGS sequence"/>
</dbReference>
<comment type="similarity">
    <text evidence="1">Belongs to the 1-acyl-sn-glycerol-3-phosphate acyltransferase family.</text>
</comment>
<dbReference type="GeneID" id="8236951"/>
<accession>E0W367</accession>
<dbReference type="PANTHER" id="PTHR10983">
    <property type="entry name" value="1-ACYLGLYCEROL-3-PHOSPHATE ACYLTRANSFERASE-RELATED"/>
    <property type="match status" value="1"/>
</dbReference>
<evidence type="ECO:0000256" key="3">
    <source>
        <dbReference type="ARBA" id="ARBA00023315"/>
    </source>
</evidence>
<dbReference type="KEGG" id="phu:Phum_PHUM601620"/>
<evidence type="ECO:0000256" key="2">
    <source>
        <dbReference type="ARBA" id="ARBA00022679"/>
    </source>
</evidence>
<keyword evidence="8" id="KW-1185">Reference proteome</keyword>
<dbReference type="EMBL" id="AAZO01007334">
    <property type="status" value="NOT_ANNOTATED_CDS"/>
    <property type="molecule type" value="Genomic_DNA"/>
</dbReference>
<dbReference type="Pfam" id="PF16076">
    <property type="entry name" value="Acyltransf_C"/>
    <property type="match status" value="1"/>
</dbReference>
<name>E0W367_PEDHC</name>
<dbReference type="FunCoup" id="E0W367">
    <property type="interactions" value="1393"/>
</dbReference>
<dbReference type="STRING" id="121224.E0W367"/>
<dbReference type="RefSeq" id="XP_002432810.1">
    <property type="nucleotide sequence ID" value="XM_002432765.1"/>
</dbReference>
<dbReference type="SUPFAM" id="SSF69593">
    <property type="entry name" value="Glycerol-3-phosphate (1)-acyltransferase"/>
    <property type="match status" value="1"/>
</dbReference>
<keyword evidence="2 6" id="KW-0808">Transferase</keyword>
<dbReference type="eggNOG" id="KOG1505">
    <property type="taxonomic scope" value="Eukaryota"/>
</dbReference>
<dbReference type="GO" id="GO:0003841">
    <property type="term" value="F:1-acylglycerol-3-phosphate O-acyltransferase activity"/>
    <property type="evidence" value="ECO:0007669"/>
    <property type="project" value="UniProtKB-EC"/>
</dbReference>
<protein>
    <submittedName>
        <fullName evidence="6 7">1-acyl-sn-glycerol-3-phosphate acyltransferase delta, putative</fullName>
        <ecNumber evidence="6">2.3.1.51</ecNumber>
    </submittedName>
</protein>
<dbReference type="InterPro" id="IPR002123">
    <property type="entry name" value="Plipid/glycerol_acylTrfase"/>
</dbReference>
<feature type="transmembrane region" description="Helical" evidence="4">
    <location>
        <begin position="12"/>
        <end position="38"/>
    </location>
</feature>
<dbReference type="EC" id="2.3.1.51" evidence="6"/>
<evidence type="ECO:0000313" key="6">
    <source>
        <dbReference type="EMBL" id="EEB20072.1"/>
    </source>
</evidence>
<reference evidence="6" key="2">
    <citation type="submission" date="2007-04" db="EMBL/GenBank/DDBJ databases">
        <title>The genome of the human body louse.</title>
        <authorList>
            <consortium name="The Human Body Louse Genome Consortium"/>
            <person name="Kirkness E."/>
            <person name="Walenz B."/>
            <person name="Hass B."/>
            <person name="Bruggner R."/>
            <person name="Strausberg R."/>
        </authorList>
    </citation>
    <scope>NUCLEOTIDE SEQUENCE</scope>
    <source>
        <strain evidence="6">USDA</strain>
    </source>
</reference>
<feature type="domain" description="Phospholipid/glycerol acyltransferase" evidence="5">
    <location>
        <begin position="92"/>
        <end position="214"/>
    </location>
</feature>
<dbReference type="SMART" id="SM00563">
    <property type="entry name" value="PlsC"/>
    <property type="match status" value="1"/>
</dbReference>
<keyword evidence="4" id="KW-0472">Membrane</keyword>
<reference evidence="7" key="3">
    <citation type="submission" date="2020-05" db="UniProtKB">
        <authorList>
            <consortium name="EnsemblMetazoa"/>
        </authorList>
    </citation>
    <scope>IDENTIFICATION</scope>
    <source>
        <strain evidence="7">USDA</strain>
    </source>
</reference>
<dbReference type="OrthoDB" id="189226at2759"/>
<dbReference type="EMBL" id="DS235882">
    <property type="protein sequence ID" value="EEB20072.1"/>
    <property type="molecule type" value="Genomic_DNA"/>
</dbReference>